<dbReference type="PIRSF" id="PIRSF021700">
    <property type="entry name" value="3_dmu_93_MTrfase"/>
    <property type="match status" value="1"/>
</dbReference>
<dbReference type="EMBL" id="FNAN01000011">
    <property type="protein sequence ID" value="SDF51980.1"/>
    <property type="molecule type" value="Genomic_DNA"/>
</dbReference>
<dbReference type="Pfam" id="PF06983">
    <property type="entry name" value="3-dmu-9_3-mt"/>
    <property type="match status" value="1"/>
</dbReference>
<gene>
    <name evidence="2" type="ORF">SAMN04487996_11159</name>
</gene>
<dbReference type="GO" id="GO:0032259">
    <property type="term" value="P:methylation"/>
    <property type="evidence" value="ECO:0007669"/>
    <property type="project" value="UniProtKB-KW"/>
</dbReference>
<dbReference type="InterPro" id="IPR028973">
    <property type="entry name" value="PhnB-like"/>
</dbReference>
<keyword evidence="3" id="KW-1185">Reference proteome</keyword>
<dbReference type="RefSeq" id="WP_090153306.1">
    <property type="nucleotide sequence ID" value="NZ_FNAN01000011.1"/>
</dbReference>
<dbReference type="Proteomes" id="UP000198748">
    <property type="component" value="Unassembled WGS sequence"/>
</dbReference>
<sequence length="163" mass="18635">MSELSTTQGITPFLWYNGQAEEAMNLYTRIFPNSRIKMLKPWGEGTHMPADQVMMGVIEINGLTLHLFDAGPMFKFTEAVSFFVSCKDQEEVDHYWNSLIADGGEESQCGWLKDKFGLSWQIVPEMLNEKLAHGDPKRASQMFEAVMGMRKLIIAEMEEAYNR</sequence>
<organism evidence="2 3">
    <name type="scientific">Dyadobacter soli</name>
    <dbReference type="NCBI Taxonomy" id="659014"/>
    <lineage>
        <taxon>Bacteria</taxon>
        <taxon>Pseudomonadati</taxon>
        <taxon>Bacteroidota</taxon>
        <taxon>Cytophagia</taxon>
        <taxon>Cytophagales</taxon>
        <taxon>Spirosomataceae</taxon>
        <taxon>Dyadobacter</taxon>
    </lineage>
</organism>
<dbReference type="Gene3D" id="3.10.180.10">
    <property type="entry name" value="2,3-Dihydroxybiphenyl 1,2-Dioxygenase, domain 1"/>
    <property type="match status" value="1"/>
</dbReference>
<dbReference type="AlphaFoldDB" id="A0A1G7LSN3"/>
<dbReference type="InterPro" id="IPR029068">
    <property type="entry name" value="Glyas_Bleomycin-R_OHBP_Dase"/>
</dbReference>
<protein>
    <submittedName>
        <fullName evidence="2">Glyoxalase superfamily enzyme, possibly 3-demethylubiquinone-9 3-methyltransferase</fullName>
    </submittedName>
</protein>
<reference evidence="3" key="1">
    <citation type="submission" date="2016-10" db="EMBL/GenBank/DDBJ databases">
        <authorList>
            <person name="Varghese N."/>
            <person name="Submissions S."/>
        </authorList>
    </citation>
    <scope>NUCLEOTIDE SEQUENCE [LARGE SCALE GENOMIC DNA]</scope>
    <source>
        <strain evidence="3">DSM 25329</strain>
    </source>
</reference>
<dbReference type="STRING" id="659014.SAMN04487996_11159"/>
<dbReference type="PANTHER" id="PTHR33990">
    <property type="entry name" value="PROTEIN YJDN-RELATED"/>
    <property type="match status" value="1"/>
</dbReference>
<feature type="domain" description="PhnB-like" evidence="1">
    <location>
        <begin position="9"/>
        <end position="123"/>
    </location>
</feature>
<accession>A0A1G7LSN3</accession>
<proteinExistence type="predicted"/>
<evidence type="ECO:0000313" key="3">
    <source>
        <dbReference type="Proteomes" id="UP000198748"/>
    </source>
</evidence>
<dbReference type="OrthoDB" id="9806473at2"/>
<name>A0A1G7LSN3_9BACT</name>
<evidence type="ECO:0000313" key="2">
    <source>
        <dbReference type="EMBL" id="SDF51980.1"/>
    </source>
</evidence>
<dbReference type="SUPFAM" id="SSF54593">
    <property type="entry name" value="Glyoxalase/Bleomycin resistance protein/Dihydroxybiphenyl dioxygenase"/>
    <property type="match status" value="1"/>
</dbReference>
<dbReference type="GO" id="GO:0008168">
    <property type="term" value="F:methyltransferase activity"/>
    <property type="evidence" value="ECO:0007669"/>
    <property type="project" value="UniProtKB-KW"/>
</dbReference>
<evidence type="ECO:0000259" key="1">
    <source>
        <dbReference type="Pfam" id="PF06983"/>
    </source>
</evidence>
<dbReference type="PANTHER" id="PTHR33990:SF2">
    <property type="entry name" value="PHNB-LIKE DOMAIN-CONTAINING PROTEIN"/>
    <property type="match status" value="1"/>
</dbReference>
<keyword evidence="2" id="KW-0489">Methyltransferase</keyword>
<keyword evidence="2" id="KW-0830">Ubiquinone</keyword>
<keyword evidence="2" id="KW-0808">Transferase</keyword>
<dbReference type="CDD" id="cd06588">
    <property type="entry name" value="PhnB_like"/>
    <property type="match status" value="1"/>
</dbReference>
<dbReference type="InterPro" id="IPR009725">
    <property type="entry name" value="3_dmu_93_MTrfase"/>
</dbReference>